<evidence type="ECO:0000313" key="3">
    <source>
        <dbReference type="EMBL" id="AGN33808.1"/>
    </source>
</evidence>
<dbReference type="Gene3D" id="1.10.3210.10">
    <property type="entry name" value="Hypothetical protein af1432"/>
    <property type="match status" value="1"/>
</dbReference>
<protein>
    <recommendedName>
        <fullName evidence="2">HD domain-containing protein</fullName>
    </recommendedName>
</protein>
<evidence type="ECO:0000259" key="2">
    <source>
        <dbReference type="Pfam" id="PF01966"/>
    </source>
</evidence>
<evidence type="ECO:0000313" key="4">
    <source>
        <dbReference type="Proteomes" id="UP000202528"/>
    </source>
</evidence>
<evidence type="ECO:0000256" key="1">
    <source>
        <dbReference type="SAM" id="MobiDB-lite"/>
    </source>
</evidence>
<feature type="region of interest" description="Disordered" evidence="1">
    <location>
        <begin position="1"/>
        <end position="31"/>
    </location>
</feature>
<dbReference type="Proteomes" id="UP000202528">
    <property type="component" value="Segment"/>
</dbReference>
<dbReference type="EMBL" id="HQ332141">
    <property type="protein sequence ID" value="AGN33808.1"/>
    <property type="molecule type" value="Genomic_DNA"/>
</dbReference>
<dbReference type="KEGG" id="vg:16045720"/>
<name>R9TLT4_9CAUD</name>
<dbReference type="RefSeq" id="YP_008126555.1">
    <property type="nucleotide sequence ID" value="NC_021537.1"/>
</dbReference>
<sequence length="205" mass="22918">MTDTDTDSDETHDLAEPPLSPAETQRRLPSLDLIEDDDIRCETRHLARYAPAYFWTRPGSTAGYHNAHEHGLWAHTLQLATVIERLADSYTERDLLRDPLDVDRAHAAAVLHDMRKAGEDGEETQSDHDWWMGGVVRQESALDDTIARAIESHMGAWYDGPEPTSTLEELVHVADMVASDDNAAIALPGPVPEELVKQGYREVEL</sequence>
<dbReference type="GeneID" id="16045720"/>
<keyword evidence="4" id="KW-1185">Reference proteome</keyword>
<dbReference type="Pfam" id="PF01966">
    <property type="entry name" value="HD"/>
    <property type="match status" value="1"/>
</dbReference>
<organism evidence="3 4">
    <name type="scientific">Halorubrum virus CGphi46</name>
    <dbReference type="NCBI Taxonomy" id="754066"/>
    <lineage>
        <taxon>Viruses</taxon>
        <taxon>Duplodnaviria</taxon>
        <taxon>Heunggongvirae</taxon>
        <taxon>Uroviricota</taxon>
        <taxon>Caudoviricetes</taxon>
        <taxon>Kirjokansivirales</taxon>
        <taxon>Graaviviridae</taxon>
        <taxon>Seejivirus</taxon>
        <taxon>Seejivirus salhabitans</taxon>
    </lineage>
</organism>
<reference evidence="3 4" key="1">
    <citation type="submission" date="2010-09" db="EMBL/GenBank/DDBJ databases">
        <title>The Genome Sequence of Halorubrum phage CGphi46.</title>
        <authorList>
            <consortium name="The Broad Institute Genome Sequencing Platform"/>
            <person name="Henn M.R."/>
            <person name="Dillon J."/>
            <person name="Levin J."/>
            <person name="Malboeuf C."/>
            <person name="Casali M."/>
            <person name="Russ C."/>
            <person name="Lennon N."/>
            <person name="Chapman S.B."/>
            <person name="Erlich R."/>
            <person name="Young S.K."/>
            <person name="Yandava C."/>
            <person name="Zeng Q."/>
            <person name="Fitzgerald M.F."/>
            <person name="Alvarado L."/>
            <person name="Anderson S."/>
            <person name="Berlin A."/>
            <person name="Chen Z."/>
            <person name="Freedman E."/>
            <person name="Gellesch M."/>
            <person name="Goldberg J."/>
            <person name="Green L."/>
            <person name="Griggs A."/>
            <person name="Gujja S."/>
            <person name="Heilman E."/>
            <person name="Heiman D."/>
            <person name="Hollinger A."/>
            <person name="Howarth C."/>
            <person name="Larson L."/>
            <person name="Mehta T."/>
            <person name="Neiman D."/>
            <person name="Pearson M."/>
            <person name="Roberts A."/>
            <person name="Ryan E."/>
            <person name="Saif S."/>
            <person name="Shea T."/>
            <person name="Shenoy N."/>
            <person name="Sisk P."/>
            <person name="Stolte C."/>
            <person name="Sykes S."/>
            <person name="White J."/>
            <person name="Haas B."/>
            <person name="Nusbaum C."/>
            <person name="Birren B."/>
        </authorList>
    </citation>
    <scope>NUCLEOTIDE SEQUENCE [LARGE SCALE GENOMIC DNA]</scope>
    <source>
        <strain evidence="3 4">CGphi46</strain>
    </source>
</reference>
<dbReference type="InterPro" id="IPR006674">
    <property type="entry name" value="HD_domain"/>
</dbReference>
<feature type="domain" description="HD" evidence="2">
    <location>
        <begin position="73"/>
        <end position="177"/>
    </location>
</feature>
<dbReference type="SUPFAM" id="SSF109604">
    <property type="entry name" value="HD-domain/PDEase-like"/>
    <property type="match status" value="1"/>
</dbReference>
<proteinExistence type="predicted"/>
<accession>R9TLT4</accession>
<gene>
    <name evidence="3" type="ORF">HALG_00020</name>
</gene>